<name>A0A841FSR1_9ACTN</name>
<gene>
    <name evidence="1" type="ORF">HNR73_007209</name>
</gene>
<protein>
    <submittedName>
        <fullName evidence="1">Uncharacterized protein</fullName>
    </submittedName>
</protein>
<evidence type="ECO:0000313" key="1">
    <source>
        <dbReference type="EMBL" id="MBB6039315.1"/>
    </source>
</evidence>
<dbReference type="RefSeq" id="WP_184792408.1">
    <property type="nucleotide sequence ID" value="NZ_BONT01000077.1"/>
</dbReference>
<accession>A0A841FSR1</accession>
<keyword evidence="2" id="KW-1185">Reference proteome</keyword>
<reference evidence="1 2" key="1">
    <citation type="submission" date="2020-08" db="EMBL/GenBank/DDBJ databases">
        <title>Genomic Encyclopedia of Type Strains, Phase IV (KMG-IV): sequencing the most valuable type-strain genomes for metagenomic binning, comparative biology and taxonomic classification.</title>
        <authorList>
            <person name="Goeker M."/>
        </authorList>
    </citation>
    <scope>NUCLEOTIDE SEQUENCE [LARGE SCALE GENOMIC DNA]</scope>
    <source>
        <strain evidence="1 2">YIM 65646</strain>
    </source>
</reference>
<evidence type="ECO:0000313" key="2">
    <source>
        <dbReference type="Proteomes" id="UP000548476"/>
    </source>
</evidence>
<dbReference type="EMBL" id="JACHGT010000021">
    <property type="protein sequence ID" value="MBB6039315.1"/>
    <property type="molecule type" value="Genomic_DNA"/>
</dbReference>
<proteinExistence type="predicted"/>
<organism evidence="1 2">
    <name type="scientific">Phytomonospora endophytica</name>
    <dbReference type="NCBI Taxonomy" id="714109"/>
    <lineage>
        <taxon>Bacteria</taxon>
        <taxon>Bacillati</taxon>
        <taxon>Actinomycetota</taxon>
        <taxon>Actinomycetes</taxon>
        <taxon>Micromonosporales</taxon>
        <taxon>Micromonosporaceae</taxon>
        <taxon>Phytomonospora</taxon>
    </lineage>
</organism>
<comment type="caution">
    <text evidence="1">The sequence shown here is derived from an EMBL/GenBank/DDBJ whole genome shotgun (WGS) entry which is preliminary data.</text>
</comment>
<dbReference type="Proteomes" id="UP000548476">
    <property type="component" value="Unassembled WGS sequence"/>
</dbReference>
<dbReference type="AlphaFoldDB" id="A0A841FSR1"/>
<sequence length="46" mass="5186">MNRARLAYAFQCSPVDLRDLTVGEARAMVAVLDEVNEAHKRARRKG</sequence>